<evidence type="ECO:0000256" key="4">
    <source>
        <dbReference type="RuleBase" id="RU363062"/>
    </source>
</evidence>
<protein>
    <recommendedName>
        <fullName evidence="4">RNA-directed RNA polymerase</fullName>
        <ecNumber evidence="4">2.7.7.48</ecNumber>
    </recommendedName>
</protein>
<dbReference type="InterPro" id="IPR043502">
    <property type="entry name" value="DNA/RNA_pol_sf"/>
</dbReference>
<dbReference type="GO" id="GO:0003723">
    <property type="term" value="F:RNA binding"/>
    <property type="evidence" value="ECO:0007669"/>
    <property type="project" value="InterPro"/>
</dbReference>
<dbReference type="GO" id="GO:0000166">
    <property type="term" value="F:nucleotide binding"/>
    <property type="evidence" value="ECO:0007669"/>
    <property type="project" value="UniProtKB-KW"/>
</dbReference>
<evidence type="ECO:0000256" key="2">
    <source>
        <dbReference type="ARBA" id="ARBA00022695"/>
    </source>
</evidence>
<dbReference type="GO" id="GO:0039694">
    <property type="term" value="P:viral RNA genome replication"/>
    <property type="evidence" value="ECO:0007669"/>
    <property type="project" value="InterPro"/>
</dbReference>
<dbReference type="CDD" id="cd23206">
    <property type="entry name" value="Tombusviridae_RdRp"/>
    <property type="match status" value="1"/>
</dbReference>
<feature type="domain" description="RdRp catalytic" evidence="5">
    <location>
        <begin position="195"/>
        <end position="311"/>
    </location>
</feature>
<comment type="catalytic activity">
    <reaction evidence="4">
        <text>RNA(n) + a ribonucleoside 5'-triphosphate = RNA(n+1) + diphosphate</text>
        <dbReference type="Rhea" id="RHEA:21248"/>
        <dbReference type="Rhea" id="RHEA-COMP:14527"/>
        <dbReference type="Rhea" id="RHEA-COMP:17342"/>
        <dbReference type="ChEBI" id="CHEBI:33019"/>
        <dbReference type="ChEBI" id="CHEBI:61557"/>
        <dbReference type="ChEBI" id="CHEBI:140395"/>
        <dbReference type="EC" id="2.7.7.48"/>
    </reaction>
</comment>
<evidence type="ECO:0000256" key="3">
    <source>
        <dbReference type="ARBA" id="ARBA00022953"/>
    </source>
</evidence>
<dbReference type="EMBL" id="MT138193">
    <property type="protein sequence ID" value="QKN89009.1"/>
    <property type="molecule type" value="Genomic_RNA"/>
</dbReference>
<name>A0A6M9Z883_9VIRU</name>
<dbReference type="Pfam" id="PF00998">
    <property type="entry name" value="RdRP_3"/>
    <property type="match status" value="1"/>
</dbReference>
<dbReference type="InterPro" id="IPR002166">
    <property type="entry name" value="RNA_pol_HCV"/>
</dbReference>
<keyword evidence="1 4" id="KW-0808">Transferase</keyword>
<dbReference type="SUPFAM" id="SSF56672">
    <property type="entry name" value="DNA/RNA polymerases"/>
    <property type="match status" value="1"/>
</dbReference>
<accession>A0A6M9Z883</accession>
<dbReference type="GO" id="GO:0003968">
    <property type="term" value="F:RNA-directed RNA polymerase activity"/>
    <property type="evidence" value="ECO:0007669"/>
    <property type="project" value="UniProtKB-KW"/>
</dbReference>
<keyword evidence="3 4" id="KW-0693">Viral RNA replication</keyword>
<keyword evidence="4" id="KW-0696">RNA-directed RNA polymerase</keyword>
<sequence length="492" mass="56037">MPSKTRKFVVCSGFGPSHNLGVYNNNVDTVERAFAERYFLCKEGDTFRPAHQVKSRAFRSVGLQKFRAKVLEGMPALPQLTRQQVVDRYVGPKKRVYEAAHLSLQRQPLSETDARLSSFVKFEKQDVQKAPRVINPRSARFNLELGRYIKHAEHKFFTSINRAFGKRTHATVIKGFNADKSAQILRQKWDLFLHPVAVGLDASKFDMHVSVPALRYEHSFYRALFPGSQKLRKMLKWQEINKGVAYTNDGSVEFEMVGTRSSGDLNTSLGNCLLMCALVYDYAEERGIDLELCNNGDDCVVMMEQTHLQQFMEGLSMWFVRKGFSMVVEKPVYEFERIEFCQTRPVRLGSGWRMVRNHSAVLNKDPMCLLSVPNDAVYRKWLDAVGTCGLVLSSGVPVQNAMYGVFKRHGTPAGKLVAEVFRNTSMAERIEALAGGMITPEARVSYYYAFGVLPDVQKEMERYYDRMVIAPFNPAECEREDLRLEPGLIVNN</sequence>
<keyword evidence="4" id="KW-0547">Nucleotide-binding</keyword>
<dbReference type="PROSITE" id="PS50507">
    <property type="entry name" value="RDRP_SSRNA_POS"/>
    <property type="match status" value="1"/>
</dbReference>
<reference evidence="6" key="1">
    <citation type="submission" date="2020-01" db="EMBL/GenBank/DDBJ databases">
        <title>Viral genomes from wild and zoo birds in China.</title>
        <authorList>
            <person name="Lu J."/>
            <person name="Shan T."/>
            <person name="Yang S."/>
            <person name="Zhang W."/>
        </authorList>
    </citation>
    <scope>NUCLEOTIDE SEQUENCE</scope>
    <source>
        <strain evidence="6">Bpk205shi02</strain>
    </source>
</reference>
<dbReference type="InterPro" id="IPR043128">
    <property type="entry name" value="Rev_trsase/Diguanyl_cyclase"/>
</dbReference>
<dbReference type="InterPro" id="IPR007094">
    <property type="entry name" value="RNA-dir_pol_PSvirus"/>
</dbReference>
<evidence type="ECO:0000313" key="6">
    <source>
        <dbReference type="EMBL" id="QKN89009.1"/>
    </source>
</evidence>
<evidence type="ECO:0000259" key="5">
    <source>
        <dbReference type="PROSITE" id="PS50507"/>
    </source>
</evidence>
<proteinExistence type="predicted"/>
<organism evidence="6">
    <name type="scientific">Riboviria sp</name>
    <dbReference type="NCBI Taxonomy" id="2585031"/>
    <lineage>
        <taxon>Viruses</taxon>
        <taxon>Riboviria</taxon>
    </lineage>
</organism>
<evidence type="ECO:0000256" key="1">
    <source>
        <dbReference type="ARBA" id="ARBA00022679"/>
    </source>
</evidence>
<keyword evidence="2 4" id="KW-0548">Nucleotidyltransferase</keyword>
<dbReference type="EC" id="2.7.7.48" evidence="4"/>
<dbReference type="Gene3D" id="3.30.70.270">
    <property type="match status" value="1"/>
</dbReference>